<keyword evidence="3" id="KW-0274">FAD</keyword>
<dbReference type="EC" id="1.5.3.1" evidence="6"/>
<dbReference type="EMBL" id="CP036275">
    <property type="protein sequence ID" value="QDU37537.1"/>
    <property type="molecule type" value="Genomic_DNA"/>
</dbReference>
<evidence type="ECO:0000256" key="2">
    <source>
        <dbReference type="ARBA" id="ARBA00022630"/>
    </source>
</evidence>
<comment type="cofactor">
    <cofactor evidence="1">
        <name>FAD</name>
        <dbReference type="ChEBI" id="CHEBI:57692"/>
    </cofactor>
</comment>
<dbReference type="RefSeq" id="WP_145368434.1">
    <property type="nucleotide sequence ID" value="NZ_CP036275.1"/>
</dbReference>
<evidence type="ECO:0000259" key="5">
    <source>
        <dbReference type="Pfam" id="PF01266"/>
    </source>
</evidence>
<gene>
    <name evidence="6" type="primary">soxA</name>
    <name evidence="6" type="ORF">Mal4_18510</name>
</gene>
<dbReference type="Gene3D" id="3.50.50.60">
    <property type="entry name" value="FAD/NAD(P)-binding domain"/>
    <property type="match status" value="1"/>
</dbReference>
<keyword evidence="2" id="KW-0285">Flavoprotein</keyword>
<evidence type="ECO:0000256" key="1">
    <source>
        <dbReference type="ARBA" id="ARBA00001974"/>
    </source>
</evidence>
<dbReference type="AlphaFoldDB" id="A0A517Z516"/>
<dbReference type="Gene3D" id="3.30.9.10">
    <property type="entry name" value="D-Amino Acid Oxidase, subunit A, domain 2"/>
    <property type="match status" value="1"/>
</dbReference>
<dbReference type="KEGG" id="mri:Mal4_18510"/>
<name>A0A517Z516_9PLAN</name>
<dbReference type="OrthoDB" id="9794226at2"/>
<accession>A0A517Z516</accession>
<dbReference type="SUPFAM" id="SSF54373">
    <property type="entry name" value="FAD-linked reductases, C-terminal domain"/>
    <property type="match status" value="1"/>
</dbReference>
<dbReference type="PANTHER" id="PTHR10961">
    <property type="entry name" value="PEROXISOMAL SARCOSINE OXIDASE"/>
    <property type="match status" value="1"/>
</dbReference>
<evidence type="ECO:0000313" key="7">
    <source>
        <dbReference type="Proteomes" id="UP000320496"/>
    </source>
</evidence>
<dbReference type="InterPro" id="IPR036188">
    <property type="entry name" value="FAD/NAD-bd_sf"/>
</dbReference>
<dbReference type="SUPFAM" id="SSF51905">
    <property type="entry name" value="FAD/NAD(P)-binding domain"/>
    <property type="match status" value="1"/>
</dbReference>
<dbReference type="Pfam" id="PF01266">
    <property type="entry name" value="DAO"/>
    <property type="match status" value="1"/>
</dbReference>
<proteinExistence type="predicted"/>
<dbReference type="GO" id="GO:0008115">
    <property type="term" value="F:sarcosine oxidase activity"/>
    <property type="evidence" value="ECO:0007669"/>
    <property type="project" value="UniProtKB-EC"/>
</dbReference>
<keyword evidence="4 6" id="KW-0560">Oxidoreductase</keyword>
<organism evidence="6 7">
    <name type="scientific">Maioricimonas rarisocia</name>
    <dbReference type="NCBI Taxonomy" id="2528026"/>
    <lineage>
        <taxon>Bacteria</taxon>
        <taxon>Pseudomonadati</taxon>
        <taxon>Planctomycetota</taxon>
        <taxon>Planctomycetia</taxon>
        <taxon>Planctomycetales</taxon>
        <taxon>Planctomycetaceae</taxon>
        <taxon>Maioricimonas</taxon>
    </lineage>
</organism>
<dbReference type="InterPro" id="IPR006076">
    <property type="entry name" value="FAD-dep_OxRdtase"/>
</dbReference>
<dbReference type="PANTHER" id="PTHR10961:SF7">
    <property type="entry name" value="FAD DEPENDENT OXIDOREDUCTASE DOMAIN-CONTAINING PROTEIN"/>
    <property type="match status" value="1"/>
</dbReference>
<evidence type="ECO:0000256" key="4">
    <source>
        <dbReference type="ARBA" id="ARBA00023002"/>
    </source>
</evidence>
<sequence>METYDCIVIGVGGIGSACLYHLARRGHRVLGLEQFDVPTDRGSSHGESRVIRQAYFEHPDYVPLLKQAYAGWSALEDVSGRSLYQPTGILVAGPADGEAVAGCRLAASQHQLSIENLSTAQAMGRFPGLVIPQNLDVVFERDAGFLFVEDCVRAHADAALAAGAELRTRERVRSWQSNGGTVRLLTDRGRYEASRVIITAGPWSAHLLSELNLPLSVLRKVMTWHADRSGAMRVENGAPVWFIELPEGCFYGVPGVGGESVKVGEHTRGEAVTDPFTVDRGLRASDLLPIRSMLKQLLPGVSPEPSRLAVCMYTNSPDGHFIVDRYPGNDSVVLAAGFSGHGFKFAPVIGEALADLADAGRTDLPIGFLGLSRLLQKAE</sequence>
<evidence type="ECO:0000256" key="3">
    <source>
        <dbReference type="ARBA" id="ARBA00022827"/>
    </source>
</evidence>
<dbReference type="Proteomes" id="UP000320496">
    <property type="component" value="Chromosome"/>
</dbReference>
<protein>
    <submittedName>
        <fullName evidence="6">Monomeric sarcosine oxidase</fullName>
        <ecNumber evidence="6">1.5.3.1</ecNumber>
    </submittedName>
</protein>
<keyword evidence="7" id="KW-1185">Reference proteome</keyword>
<reference evidence="6 7" key="1">
    <citation type="submission" date="2019-02" db="EMBL/GenBank/DDBJ databases">
        <title>Deep-cultivation of Planctomycetes and their phenomic and genomic characterization uncovers novel biology.</title>
        <authorList>
            <person name="Wiegand S."/>
            <person name="Jogler M."/>
            <person name="Boedeker C."/>
            <person name="Pinto D."/>
            <person name="Vollmers J."/>
            <person name="Rivas-Marin E."/>
            <person name="Kohn T."/>
            <person name="Peeters S.H."/>
            <person name="Heuer A."/>
            <person name="Rast P."/>
            <person name="Oberbeckmann S."/>
            <person name="Bunk B."/>
            <person name="Jeske O."/>
            <person name="Meyerdierks A."/>
            <person name="Storesund J.E."/>
            <person name="Kallscheuer N."/>
            <person name="Luecker S."/>
            <person name="Lage O.M."/>
            <person name="Pohl T."/>
            <person name="Merkel B.J."/>
            <person name="Hornburger P."/>
            <person name="Mueller R.-W."/>
            <person name="Bruemmer F."/>
            <person name="Labrenz M."/>
            <person name="Spormann A.M."/>
            <person name="Op den Camp H."/>
            <person name="Overmann J."/>
            <person name="Amann R."/>
            <person name="Jetten M.S.M."/>
            <person name="Mascher T."/>
            <person name="Medema M.H."/>
            <person name="Devos D.P."/>
            <person name="Kaster A.-K."/>
            <person name="Ovreas L."/>
            <person name="Rohde M."/>
            <person name="Galperin M.Y."/>
            <person name="Jogler C."/>
        </authorList>
    </citation>
    <scope>NUCLEOTIDE SEQUENCE [LARGE SCALE GENOMIC DNA]</scope>
    <source>
        <strain evidence="6 7">Mal4</strain>
    </source>
</reference>
<dbReference type="GO" id="GO:0050660">
    <property type="term" value="F:flavin adenine dinucleotide binding"/>
    <property type="evidence" value="ECO:0007669"/>
    <property type="project" value="InterPro"/>
</dbReference>
<evidence type="ECO:0000313" key="6">
    <source>
        <dbReference type="EMBL" id="QDU37537.1"/>
    </source>
</evidence>
<dbReference type="NCBIfam" id="NF008425">
    <property type="entry name" value="PRK11259.1"/>
    <property type="match status" value="1"/>
</dbReference>
<feature type="domain" description="FAD dependent oxidoreductase" evidence="5">
    <location>
        <begin position="5"/>
        <end position="356"/>
    </location>
</feature>
<dbReference type="InterPro" id="IPR045170">
    <property type="entry name" value="MTOX"/>
</dbReference>